<keyword evidence="3" id="KW-1185">Reference proteome</keyword>
<dbReference type="Proteomes" id="UP001189429">
    <property type="component" value="Unassembled WGS sequence"/>
</dbReference>
<evidence type="ECO:0000313" key="3">
    <source>
        <dbReference type="Proteomes" id="UP001189429"/>
    </source>
</evidence>
<reference evidence="2" key="1">
    <citation type="submission" date="2023-10" db="EMBL/GenBank/DDBJ databases">
        <authorList>
            <person name="Chen Y."/>
            <person name="Shah S."/>
            <person name="Dougan E. K."/>
            <person name="Thang M."/>
            <person name="Chan C."/>
        </authorList>
    </citation>
    <scope>NUCLEOTIDE SEQUENCE [LARGE SCALE GENOMIC DNA]</scope>
</reference>
<organism evidence="2 3">
    <name type="scientific">Prorocentrum cordatum</name>
    <dbReference type="NCBI Taxonomy" id="2364126"/>
    <lineage>
        <taxon>Eukaryota</taxon>
        <taxon>Sar</taxon>
        <taxon>Alveolata</taxon>
        <taxon>Dinophyceae</taxon>
        <taxon>Prorocentrales</taxon>
        <taxon>Prorocentraceae</taxon>
        <taxon>Prorocentrum</taxon>
    </lineage>
</organism>
<feature type="non-terminal residue" evidence="2">
    <location>
        <position position="266"/>
    </location>
</feature>
<comment type="caution">
    <text evidence="2">The sequence shown here is derived from an EMBL/GenBank/DDBJ whole genome shotgun (WGS) entry which is preliminary data.</text>
</comment>
<protein>
    <submittedName>
        <fullName evidence="2">Uncharacterized protein</fullName>
    </submittedName>
</protein>
<evidence type="ECO:0000256" key="1">
    <source>
        <dbReference type="SAM" id="MobiDB-lite"/>
    </source>
</evidence>
<evidence type="ECO:0000313" key="2">
    <source>
        <dbReference type="EMBL" id="CAK0868539.1"/>
    </source>
</evidence>
<dbReference type="EMBL" id="CAUYUJ010016758">
    <property type="protein sequence ID" value="CAK0868539.1"/>
    <property type="molecule type" value="Genomic_DNA"/>
</dbReference>
<gene>
    <name evidence="2" type="ORF">PCOR1329_LOCUS55169</name>
</gene>
<sequence length="266" mass="29016">MRRAQHLRVEKWSKILRKRNLKCTGCGSKVELFRPKPKVHFSDQETLEEDVRFDADSGNEAEGVCKPLPAGILRSSWKRAASPGGKRGDKGKGSSVQELLQQAVATAKDPQLQADLQAQLGKLGQGGPSRHAEGERVGVQAKEKPAALALAEAADSKLQAAQAVAKAEGVKIDDAANGKSEGNQDNPMISARWDESFFDSLDDSEATETEKTALAGLRDQLKGVKPHLLGKETEIQQWLQMVQAHRMEIEGRLAKKRRQAVPDDPT</sequence>
<accession>A0ABN9V9C0</accession>
<feature type="region of interest" description="Disordered" evidence="1">
    <location>
        <begin position="76"/>
        <end position="96"/>
    </location>
</feature>
<proteinExistence type="predicted"/>
<name>A0ABN9V9C0_9DINO</name>